<organism evidence="6 7">
    <name type="scientific">Spiroplasma clarkii</name>
    <dbReference type="NCBI Taxonomy" id="2139"/>
    <lineage>
        <taxon>Bacteria</taxon>
        <taxon>Bacillati</taxon>
        <taxon>Mycoplasmatota</taxon>
        <taxon>Mollicutes</taxon>
        <taxon>Entomoplasmatales</taxon>
        <taxon>Spiroplasmataceae</taxon>
        <taxon>Spiroplasma</taxon>
    </lineage>
</organism>
<dbReference type="PANTHER" id="PTHR30185">
    <property type="entry name" value="CRYPTIC BETA-GLUCOSIDE BGL OPERON ANTITERMINATOR"/>
    <property type="match status" value="1"/>
</dbReference>
<dbReference type="Proteomes" id="UP000231179">
    <property type="component" value="Chromosome"/>
</dbReference>
<dbReference type="InterPro" id="IPR036634">
    <property type="entry name" value="PRD_sf"/>
</dbReference>
<dbReference type="PROSITE" id="PS51094">
    <property type="entry name" value="PTS_EIIA_TYPE_2"/>
    <property type="match status" value="1"/>
</dbReference>
<dbReference type="Pfam" id="PF00359">
    <property type="entry name" value="PTS_EIIA_2"/>
    <property type="match status" value="1"/>
</dbReference>
<dbReference type="InterPro" id="IPR050661">
    <property type="entry name" value="BglG_antiterminators"/>
</dbReference>
<gene>
    <name evidence="6" type="primary">licR</name>
    <name evidence="6" type="ORF">SCLAR_v1c09000</name>
</gene>
<dbReference type="SUPFAM" id="SSF63520">
    <property type="entry name" value="PTS-regulatory domain, PRD"/>
    <property type="match status" value="2"/>
</dbReference>
<dbReference type="Pfam" id="PF00874">
    <property type="entry name" value="PRD"/>
    <property type="match status" value="1"/>
</dbReference>
<evidence type="ECO:0000313" key="7">
    <source>
        <dbReference type="Proteomes" id="UP000231179"/>
    </source>
</evidence>
<keyword evidence="1" id="KW-0677">Repeat</keyword>
<feature type="domain" description="PTS EIIA type-2" evidence="4">
    <location>
        <begin position="451"/>
        <end position="586"/>
    </location>
</feature>
<keyword evidence="3" id="KW-0804">Transcription</keyword>
<evidence type="ECO:0000256" key="3">
    <source>
        <dbReference type="ARBA" id="ARBA00023163"/>
    </source>
</evidence>
<dbReference type="SUPFAM" id="SSF55804">
    <property type="entry name" value="Phoshotransferase/anion transport protein"/>
    <property type="match status" value="1"/>
</dbReference>
<dbReference type="AlphaFoldDB" id="A0A2K8KPR6"/>
<dbReference type="Gene3D" id="1.10.1790.10">
    <property type="entry name" value="PRD domain"/>
    <property type="match status" value="1"/>
</dbReference>
<dbReference type="PANTHER" id="PTHR30185:SF18">
    <property type="entry name" value="TRANSCRIPTIONAL REGULATOR MTLR"/>
    <property type="match status" value="1"/>
</dbReference>
<dbReference type="InterPro" id="IPR002178">
    <property type="entry name" value="PTS_EIIA_type-2_dom"/>
</dbReference>
<keyword evidence="7" id="KW-1185">Reference proteome</keyword>
<evidence type="ECO:0000259" key="4">
    <source>
        <dbReference type="PROSITE" id="PS51094"/>
    </source>
</evidence>
<evidence type="ECO:0000256" key="2">
    <source>
        <dbReference type="ARBA" id="ARBA00023015"/>
    </source>
</evidence>
<dbReference type="EMBL" id="CP024870">
    <property type="protein sequence ID" value="ATX71206.1"/>
    <property type="molecule type" value="Genomic_DNA"/>
</dbReference>
<accession>A0A2K8KPR6</accession>
<evidence type="ECO:0000313" key="6">
    <source>
        <dbReference type="EMBL" id="ATX71206.1"/>
    </source>
</evidence>
<evidence type="ECO:0000259" key="5">
    <source>
        <dbReference type="PROSITE" id="PS51372"/>
    </source>
</evidence>
<protein>
    <submittedName>
        <fullName evidence="6">Lichenan operon transcriptional antiterminator</fullName>
    </submittedName>
</protein>
<name>A0A2K8KPR6_9MOLU</name>
<proteinExistence type="predicted"/>
<reference evidence="6 7" key="1">
    <citation type="submission" date="2017-11" db="EMBL/GenBank/DDBJ databases">
        <title>Complete genome sequence of Spiroplasma clarkii CN-5 (DSM 19994).</title>
        <authorList>
            <person name="Tsai Y.-M."/>
            <person name="Chang A."/>
            <person name="Lo W.-S."/>
            <person name="Kuo C.-H."/>
        </authorList>
    </citation>
    <scope>NUCLEOTIDE SEQUENCE [LARGE SCALE GENOMIC DNA]</scope>
    <source>
        <strain evidence="6 7">CN-5</strain>
    </source>
</reference>
<dbReference type="Gene3D" id="3.40.930.10">
    <property type="entry name" value="Mannitol-specific EII, Chain A"/>
    <property type="match status" value="1"/>
</dbReference>
<sequence>MRIDQILKELMTNGCLDIQTTINKWNISERTLRTDILRLKSKYQIEITKQGNYYILDHSISLHHNLTHETVDYNDKNQRIYWIVQKLFETNEVYVDQVFKSLYINFAVLKDDIKTINQNFVQDIIKFEQDQAGNKLILINSEQQKRKLFENYLVFNDEEYFKTQLFFRDLVSQNRQVSLYSLNEFVKIFYIMIHRILKNQIVKFDNFKNMQIEENNLLTKILDYISQEWNLQLPVHEIYYLEIKLMSYKLINSKIVFDLEKKLDNFLISNLQVNQINKSEVYKNLLQHIEALIIRYSTGIEFKNPYIDQIKNNYPWQYDTSIKLAKFLEAEFNLKNISEQELGFLAIHISLLEINSQQNQQFTSYLISDEKNVVSNILLHKITSEIQQLNKIQLISSVQLQEIELDKNDFLIIVGDQNINHINKIYIDPIITNKTIEFIKTKLNQKNINNNLNQFQKFYIQVNKIQDNLEAINLIVEKLNDQPNIKQKLLSALIEREQKSSTYIGDFTAIPHAETELVLENDYNLFFFKNGIMWKKRIVYFVFLININTQHKKNYRPYFETIVEFKKNVNEKMLKTINSEDDLNGI</sequence>
<evidence type="ECO:0000256" key="1">
    <source>
        <dbReference type="ARBA" id="ARBA00022737"/>
    </source>
</evidence>
<keyword evidence="2" id="KW-0805">Transcription regulation</keyword>
<dbReference type="PROSITE" id="PS51372">
    <property type="entry name" value="PRD_2"/>
    <property type="match status" value="1"/>
</dbReference>
<dbReference type="InterPro" id="IPR016152">
    <property type="entry name" value="PTrfase/Anion_transptr"/>
</dbReference>
<dbReference type="GO" id="GO:0006355">
    <property type="term" value="P:regulation of DNA-templated transcription"/>
    <property type="evidence" value="ECO:0007669"/>
    <property type="project" value="InterPro"/>
</dbReference>
<feature type="domain" description="PRD" evidence="5">
    <location>
        <begin position="251"/>
        <end position="359"/>
    </location>
</feature>
<dbReference type="InterPro" id="IPR011608">
    <property type="entry name" value="PRD"/>
</dbReference>